<keyword evidence="3" id="KW-1185">Reference proteome</keyword>
<dbReference type="AlphaFoldDB" id="A0A2X0MBP2"/>
<name>A0A2X0MBP2_9BASI</name>
<dbReference type="EMBL" id="FQNC01000046">
    <property type="protein sequence ID" value="SGY66252.1"/>
    <property type="molecule type" value="Genomic_DNA"/>
</dbReference>
<accession>A0A2X0MBP2</accession>
<dbReference type="Proteomes" id="UP000249464">
    <property type="component" value="Unassembled WGS sequence"/>
</dbReference>
<reference evidence="2 3" key="1">
    <citation type="submission" date="2016-11" db="EMBL/GenBank/DDBJ databases">
        <authorList>
            <person name="Jaros S."/>
            <person name="Januszkiewicz K."/>
            <person name="Wedrychowicz H."/>
        </authorList>
    </citation>
    <scope>NUCLEOTIDE SEQUENCE [LARGE SCALE GENOMIC DNA]</scope>
</reference>
<gene>
    <name evidence="2" type="primary">BQ5605_C004g02649</name>
    <name evidence="2" type="ORF">BQ5605_C004G02649</name>
</gene>
<evidence type="ECO:0000313" key="2">
    <source>
        <dbReference type="EMBL" id="SGY66252.1"/>
    </source>
</evidence>
<organism evidence="2 3">
    <name type="scientific">Microbotryum silenes-dioicae</name>
    <dbReference type="NCBI Taxonomy" id="796604"/>
    <lineage>
        <taxon>Eukaryota</taxon>
        <taxon>Fungi</taxon>
        <taxon>Dikarya</taxon>
        <taxon>Basidiomycota</taxon>
        <taxon>Pucciniomycotina</taxon>
        <taxon>Microbotryomycetes</taxon>
        <taxon>Microbotryales</taxon>
        <taxon>Microbotryaceae</taxon>
        <taxon>Microbotryum</taxon>
    </lineage>
</organism>
<feature type="region of interest" description="Disordered" evidence="1">
    <location>
        <begin position="68"/>
        <end position="92"/>
    </location>
</feature>
<evidence type="ECO:0000313" key="3">
    <source>
        <dbReference type="Proteomes" id="UP000249464"/>
    </source>
</evidence>
<evidence type="ECO:0000256" key="1">
    <source>
        <dbReference type="SAM" id="MobiDB-lite"/>
    </source>
</evidence>
<proteinExistence type="predicted"/>
<protein>
    <submittedName>
        <fullName evidence="2">BQ5605_C004g02649 protein</fullName>
    </submittedName>
</protein>
<sequence length="120" mass="13599">MLRSPRREASENFVHIELNSHTKCQPTAQEACQDHPEVTTIAWIISSPSTLWNSVSFARYSTSARNRIESGEMAPPPSWTREPTAQIAASRNGERLRIESYVSYRGSKQASTRCDPEKYL</sequence>